<evidence type="ECO:0000313" key="2">
    <source>
        <dbReference type="Proteomes" id="UP001501116"/>
    </source>
</evidence>
<dbReference type="RefSeq" id="WP_344418022.1">
    <property type="nucleotide sequence ID" value="NZ_BAAANN010000010.1"/>
</dbReference>
<name>A0ABN2QTJ0_9PSEU</name>
<dbReference type="EMBL" id="BAAANN010000010">
    <property type="protein sequence ID" value="GAA1957824.1"/>
    <property type="molecule type" value="Genomic_DNA"/>
</dbReference>
<comment type="caution">
    <text evidence="1">The sequence shown here is derived from an EMBL/GenBank/DDBJ whole genome shotgun (WGS) entry which is preliminary data.</text>
</comment>
<organism evidence="1 2">
    <name type="scientific">Amycolatopsis minnesotensis</name>
    <dbReference type="NCBI Taxonomy" id="337894"/>
    <lineage>
        <taxon>Bacteria</taxon>
        <taxon>Bacillati</taxon>
        <taxon>Actinomycetota</taxon>
        <taxon>Actinomycetes</taxon>
        <taxon>Pseudonocardiales</taxon>
        <taxon>Pseudonocardiaceae</taxon>
        <taxon>Amycolatopsis</taxon>
    </lineage>
</organism>
<sequence>MDTTTELLSKDDVLERTGFLRSMFANERHSLGEALDNLLANLDDFVTLIEHHSYEADRDRCTAVTSARRFRDATLHQLTAAYERHPDCPW</sequence>
<proteinExistence type="predicted"/>
<reference evidence="1 2" key="1">
    <citation type="journal article" date="2019" name="Int. J. Syst. Evol. Microbiol.">
        <title>The Global Catalogue of Microorganisms (GCM) 10K type strain sequencing project: providing services to taxonomists for standard genome sequencing and annotation.</title>
        <authorList>
            <consortium name="The Broad Institute Genomics Platform"/>
            <consortium name="The Broad Institute Genome Sequencing Center for Infectious Disease"/>
            <person name="Wu L."/>
            <person name="Ma J."/>
        </authorList>
    </citation>
    <scope>NUCLEOTIDE SEQUENCE [LARGE SCALE GENOMIC DNA]</scope>
    <source>
        <strain evidence="1 2">JCM 14545</strain>
    </source>
</reference>
<evidence type="ECO:0000313" key="1">
    <source>
        <dbReference type="EMBL" id="GAA1957824.1"/>
    </source>
</evidence>
<dbReference type="Proteomes" id="UP001501116">
    <property type="component" value="Unassembled WGS sequence"/>
</dbReference>
<accession>A0ABN2QTJ0</accession>
<protein>
    <submittedName>
        <fullName evidence="1">Uncharacterized protein</fullName>
    </submittedName>
</protein>
<keyword evidence="2" id="KW-1185">Reference proteome</keyword>
<gene>
    <name evidence="1" type="ORF">GCM10009754_30040</name>
</gene>